<name>A0A7W7ZK48_9BACT</name>
<dbReference type="InterPro" id="IPR005053">
    <property type="entry name" value="MobA_MobL"/>
</dbReference>
<reference evidence="5 6" key="1">
    <citation type="submission" date="2020-08" db="EMBL/GenBank/DDBJ databases">
        <title>Genomic Encyclopedia of Type Strains, Phase IV (KMG-V): Genome sequencing to study the core and pangenomes of soil and plant-associated prokaryotes.</title>
        <authorList>
            <person name="Whitman W."/>
        </authorList>
    </citation>
    <scope>NUCLEOTIDE SEQUENCE [LARGE SCALE GENOMIC DNA]</scope>
    <source>
        <strain evidence="5 6">M8UP14</strain>
    </source>
</reference>
<keyword evidence="6" id="KW-1185">Reference proteome</keyword>
<dbReference type="Pfam" id="PF03389">
    <property type="entry name" value="MobA_MobL"/>
    <property type="match status" value="1"/>
</dbReference>
<dbReference type="Proteomes" id="UP000540989">
    <property type="component" value="Unassembled WGS sequence"/>
</dbReference>
<evidence type="ECO:0000259" key="4">
    <source>
        <dbReference type="Pfam" id="PF03389"/>
    </source>
</evidence>
<dbReference type="RefSeq" id="WP_184224282.1">
    <property type="nucleotide sequence ID" value="NZ_JACHIP010000041.1"/>
</dbReference>
<accession>A0A7W7ZK48</accession>
<organism evidence="5 6">
    <name type="scientific">Granulicella aggregans</name>
    <dbReference type="NCBI Taxonomy" id="474949"/>
    <lineage>
        <taxon>Bacteria</taxon>
        <taxon>Pseudomonadati</taxon>
        <taxon>Acidobacteriota</taxon>
        <taxon>Terriglobia</taxon>
        <taxon>Terriglobales</taxon>
        <taxon>Acidobacteriaceae</taxon>
        <taxon>Granulicella</taxon>
    </lineage>
</organism>
<comment type="caution">
    <text evidence="5">The sequence shown here is derived from an EMBL/GenBank/DDBJ whole genome shotgun (WGS) entry which is preliminary data.</text>
</comment>
<comment type="similarity">
    <text evidence="1">Belongs to the MobA/MobL family.</text>
</comment>
<dbReference type="Gene3D" id="3.30.930.30">
    <property type="match status" value="1"/>
</dbReference>
<protein>
    <recommendedName>
        <fullName evidence="4">MobA/MobL protein domain-containing protein</fullName>
    </recommendedName>
</protein>
<evidence type="ECO:0000256" key="3">
    <source>
        <dbReference type="SAM" id="MobiDB-lite"/>
    </source>
</evidence>
<feature type="domain" description="MobA/MobL protein" evidence="4">
    <location>
        <begin position="73"/>
        <end position="209"/>
    </location>
</feature>
<feature type="region of interest" description="Disordered" evidence="3">
    <location>
        <begin position="1"/>
        <end position="22"/>
    </location>
</feature>
<evidence type="ECO:0000313" key="6">
    <source>
        <dbReference type="Proteomes" id="UP000540989"/>
    </source>
</evidence>
<keyword evidence="2" id="KW-0184">Conjugation</keyword>
<evidence type="ECO:0000313" key="5">
    <source>
        <dbReference type="EMBL" id="MBB5061404.1"/>
    </source>
</evidence>
<gene>
    <name evidence="5" type="ORF">HDF16_006140</name>
</gene>
<evidence type="ECO:0000256" key="1">
    <source>
        <dbReference type="ARBA" id="ARBA00010873"/>
    </source>
</evidence>
<sequence length="288" mass="32063">MSWQRNRGSNDGRLRHRSKQGTAKGTQEMAILHFKLHGPQLGVSALQRYEYLAAELPHFSRGQVEHVDSGNLPDFAEGRARDFWCAADGYERVNGRVFSEIEAALPHELTGIQNEALAGEAVQDFLGGTFPHTMAIHSLLDAEDRLQRHMHIMFCARPVTAATSVLPPERFFKRNGAKKDRGWNNRTKPYSLRVRWCNLLNGSLTRAGFAGQLSPGKKLDGSVEPKVVGLSGEVNSEAARQVRAIRKERRDIASLVEECEREADMKIAALEANLIAELLKLDELAATL</sequence>
<dbReference type="AlphaFoldDB" id="A0A7W7ZK48"/>
<dbReference type="EMBL" id="JACHIP010000041">
    <property type="protein sequence ID" value="MBB5061404.1"/>
    <property type="molecule type" value="Genomic_DNA"/>
</dbReference>
<evidence type="ECO:0000256" key="2">
    <source>
        <dbReference type="ARBA" id="ARBA00022971"/>
    </source>
</evidence>
<proteinExistence type="inferred from homology"/>